<sequence>MEAPIMNVEKQGEDHESEKHTEGRLGEEDSLHMYNLQDNPYFQSILADKDQFFTDFVEYISNGNDDNTKVNSEDGPSQVNNQLLSTQVASQVRADKNVSRRAQKSVLKTKTVQLKRNRRQSGGSAMLDNNILEKGSDFWCYATHVLEDAVKREIFLNMDDDDSRLKWL</sequence>
<feature type="region of interest" description="Disordered" evidence="1">
    <location>
        <begin position="1"/>
        <end position="24"/>
    </location>
</feature>
<evidence type="ECO:0000313" key="2">
    <source>
        <dbReference type="EMBL" id="KAJ8425189.1"/>
    </source>
</evidence>
<dbReference type="EMBL" id="JAKOGI010001521">
    <property type="protein sequence ID" value="KAJ8425189.1"/>
    <property type="molecule type" value="Genomic_DNA"/>
</dbReference>
<protein>
    <submittedName>
        <fullName evidence="2">Uncharacterized protein</fullName>
    </submittedName>
</protein>
<keyword evidence="3" id="KW-1185">Reference proteome</keyword>
<reference evidence="2" key="1">
    <citation type="submission" date="2022-04" db="EMBL/GenBank/DDBJ databases">
        <title>Carnegiea gigantea Genome sequencing and assembly v2.</title>
        <authorList>
            <person name="Copetti D."/>
            <person name="Sanderson M.J."/>
            <person name="Burquez A."/>
            <person name="Wojciechowski M.F."/>
        </authorList>
    </citation>
    <scope>NUCLEOTIDE SEQUENCE</scope>
    <source>
        <strain evidence="2">SGP5-SGP5p</strain>
        <tissue evidence="2">Aerial part</tissue>
    </source>
</reference>
<proteinExistence type="predicted"/>
<gene>
    <name evidence="2" type="ORF">Cgig2_029415</name>
</gene>
<feature type="compositionally biased region" description="Basic and acidic residues" evidence="1">
    <location>
        <begin position="10"/>
        <end position="24"/>
    </location>
</feature>
<evidence type="ECO:0000256" key="1">
    <source>
        <dbReference type="SAM" id="MobiDB-lite"/>
    </source>
</evidence>
<dbReference type="AlphaFoldDB" id="A0A9Q1GTB3"/>
<accession>A0A9Q1GTB3</accession>
<dbReference type="Proteomes" id="UP001153076">
    <property type="component" value="Unassembled WGS sequence"/>
</dbReference>
<organism evidence="2 3">
    <name type="scientific">Carnegiea gigantea</name>
    <dbReference type="NCBI Taxonomy" id="171969"/>
    <lineage>
        <taxon>Eukaryota</taxon>
        <taxon>Viridiplantae</taxon>
        <taxon>Streptophyta</taxon>
        <taxon>Embryophyta</taxon>
        <taxon>Tracheophyta</taxon>
        <taxon>Spermatophyta</taxon>
        <taxon>Magnoliopsida</taxon>
        <taxon>eudicotyledons</taxon>
        <taxon>Gunneridae</taxon>
        <taxon>Pentapetalae</taxon>
        <taxon>Caryophyllales</taxon>
        <taxon>Cactineae</taxon>
        <taxon>Cactaceae</taxon>
        <taxon>Cactoideae</taxon>
        <taxon>Echinocereeae</taxon>
        <taxon>Carnegiea</taxon>
    </lineage>
</organism>
<name>A0A9Q1GTB3_9CARY</name>
<dbReference type="OrthoDB" id="4955136at2759"/>
<evidence type="ECO:0000313" key="3">
    <source>
        <dbReference type="Proteomes" id="UP001153076"/>
    </source>
</evidence>
<comment type="caution">
    <text evidence="2">The sequence shown here is derived from an EMBL/GenBank/DDBJ whole genome shotgun (WGS) entry which is preliminary data.</text>
</comment>